<dbReference type="AlphaFoldDB" id="A0A6A4GVX0"/>
<organism evidence="1 2">
    <name type="scientific">Gymnopus androsaceus JB14</name>
    <dbReference type="NCBI Taxonomy" id="1447944"/>
    <lineage>
        <taxon>Eukaryota</taxon>
        <taxon>Fungi</taxon>
        <taxon>Dikarya</taxon>
        <taxon>Basidiomycota</taxon>
        <taxon>Agaricomycotina</taxon>
        <taxon>Agaricomycetes</taxon>
        <taxon>Agaricomycetidae</taxon>
        <taxon>Agaricales</taxon>
        <taxon>Marasmiineae</taxon>
        <taxon>Omphalotaceae</taxon>
        <taxon>Gymnopus</taxon>
    </lineage>
</organism>
<reference evidence="1" key="1">
    <citation type="journal article" date="2019" name="Environ. Microbiol.">
        <title>Fungal ecological strategies reflected in gene transcription - a case study of two litter decomposers.</title>
        <authorList>
            <person name="Barbi F."/>
            <person name="Kohler A."/>
            <person name="Barry K."/>
            <person name="Baskaran P."/>
            <person name="Daum C."/>
            <person name="Fauchery L."/>
            <person name="Ihrmark K."/>
            <person name="Kuo A."/>
            <person name="LaButti K."/>
            <person name="Lipzen A."/>
            <person name="Morin E."/>
            <person name="Grigoriev I.V."/>
            <person name="Henrissat B."/>
            <person name="Lindahl B."/>
            <person name="Martin F."/>
        </authorList>
    </citation>
    <scope>NUCLEOTIDE SEQUENCE</scope>
    <source>
        <strain evidence="1">JB14</strain>
    </source>
</reference>
<sequence>MLRCESAMCSRCSFDFVGWYGLFTVCWSISCFESLQTSSPCIGWLAMKISSHSTRHIQQCHLFHPPSHSISTFFVCVCVCVCSMIGRTTISQIGSNVRSFHS</sequence>
<keyword evidence="2" id="KW-1185">Reference proteome</keyword>
<accession>A0A6A4GVX0</accession>
<evidence type="ECO:0000313" key="1">
    <source>
        <dbReference type="EMBL" id="KAE9389563.1"/>
    </source>
</evidence>
<name>A0A6A4GVX0_9AGAR</name>
<dbReference type="EMBL" id="ML769690">
    <property type="protein sequence ID" value="KAE9389563.1"/>
    <property type="molecule type" value="Genomic_DNA"/>
</dbReference>
<evidence type="ECO:0000313" key="2">
    <source>
        <dbReference type="Proteomes" id="UP000799118"/>
    </source>
</evidence>
<dbReference type="PROSITE" id="PS51257">
    <property type="entry name" value="PROKAR_LIPOPROTEIN"/>
    <property type="match status" value="1"/>
</dbReference>
<proteinExistence type="predicted"/>
<gene>
    <name evidence="1" type="ORF">BT96DRAFT_393908</name>
</gene>
<dbReference type="Proteomes" id="UP000799118">
    <property type="component" value="Unassembled WGS sequence"/>
</dbReference>
<protein>
    <submittedName>
        <fullName evidence="1">Uncharacterized protein</fullName>
    </submittedName>
</protein>